<feature type="chain" id="PRO_5005209930" evidence="1">
    <location>
        <begin position="29"/>
        <end position="283"/>
    </location>
</feature>
<protein>
    <submittedName>
        <fullName evidence="3">Peptidase C14 caspase catalytic subunit P20</fullName>
    </submittedName>
</protein>
<evidence type="ECO:0000259" key="2">
    <source>
        <dbReference type="Pfam" id="PF04151"/>
    </source>
</evidence>
<evidence type="ECO:0000256" key="1">
    <source>
        <dbReference type="SAM" id="SignalP"/>
    </source>
</evidence>
<proteinExistence type="predicted"/>
<organism evidence="3">
    <name type="scientific">uncultured Gemmatimonadetes bacterium Rifle_16ft_4_minimus_7</name>
    <dbReference type="NCBI Taxonomy" id="1665098"/>
    <lineage>
        <taxon>Bacteria</taxon>
        <taxon>Pseudomonadati</taxon>
        <taxon>Gemmatimonadota</taxon>
        <taxon>environmental samples</taxon>
    </lineage>
</organism>
<keyword evidence="1" id="KW-0732">Signal</keyword>
<dbReference type="Gene3D" id="2.60.120.380">
    <property type="match status" value="2"/>
</dbReference>
<evidence type="ECO:0000313" key="3">
    <source>
        <dbReference type="EMBL" id="AKQ04700.1"/>
    </source>
</evidence>
<dbReference type="InterPro" id="IPR007280">
    <property type="entry name" value="Peptidase_C_arc/bac"/>
</dbReference>
<accession>A0A0H4TCT5</accession>
<feature type="signal peptide" evidence="1">
    <location>
        <begin position="1"/>
        <end position="28"/>
    </location>
</feature>
<feature type="domain" description="Peptidase C-terminal archaeal/bacterial" evidence="2">
    <location>
        <begin position="203"/>
        <end position="267"/>
    </location>
</feature>
<dbReference type="AlphaFoldDB" id="A0A0H4TCT5"/>
<dbReference type="Pfam" id="PF04151">
    <property type="entry name" value="PPC"/>
    <property type="match status" value="1"/>
</dbReference>
<dbReference type="EMBL" id="KT007046">
    <property type="protein sequence ID" value="AKQ04700.1"/>
    <property type="molecule type" value="Genomic_DNA"/>
</dbReference>
<name>A0A0H4TCT5_9BACT</name>
<reference evidence="3" key="1">
    <citation type="journal article" date="2015" name="ISME J.">
        <title>Aquifer environment selects for microbial species cohorts in sediment and groundwater.</title>
        <authorList>
            <person name="Hug L.A."/>
            <person name="Thomas B.C."/>
            <person name="Brown C.T."/>
            <person name="Frischkorn K.R."/>
            <person name="Williams K.H."/>
            <person name="Tringe S.G."/>
            <person name="Banfield J.F."/>
        </authorList>
    </citation>
    <scope>NUCLEOTIDE SEQUENCE</scope>
</reference>
<sequence>MSKLCPLSAAIISLVSWLLLPGAGAAQAGQGGGGSVLWLPQPAGRLAPGADIRGSLSSADFRLPADAYFDVWELEGRVGESLTLDLRSDDFDALLYVVGPGLDKTLSDDDGGGGCHARVTITFLENGTFRVIATSSESRGTGVYTLRASASPEPVVERTCGGPDLSSLAELPTESRLVRVGDRVSGSLGSADRTMDDRTPVQAWALEGRAGQTVNITLESDDFDSYLYLLGPGITAPMSDDDSGGELHARITVTFREAGTYVVVVSSVDAGASGAFRLSVRTP</sequence>